<keyword evidence="2" id="KW-1185">Reference proteome</keyword>
<dbReference type="EMBL" id="KN833794">
    <property type="protein sequence ID" value="KIK18946.1"/>
    <property type="molecule type" value="Genomic_DNA"/>
</dbReference>
<evidence type="ECO:0008006" key="3">
    <source>
        <dbReference type="Google" id="ProtNLM"/>
    </source>
</evidence>
<sequence length="329" mass="36849">MALTTIRTASLQPSLARRHCHTLSLLNTAAVDKWISDRKSLTLTDTFTPNHLADLHITLPTRDGTRGRPYHPPEMGASLGYGHHLAFFHPRNPEAALRPDGTDADFCPPEPFTRRMWAGGTMQWNMDPHSALRVGETACAVSNVVRVEKKGFNTNNPDPNPMLIVTQRIEITANGRTKPSVIEERSHVYLASGGSKQLNNVLTTHPIVQGLPEPDFSFTYKPSLTTLFRFSALTFNGHHIHLDRSYAQEHEGYPERLVHGPLTALMLLEVLLFNRPDLRLRAFGYRARNPIIVDRLCTIHGTFTKENTVELWCEDTEGVVGMTGNVSFL</sequence>
<accession>A0A0C9YQS9</accession>
<protein>
    <recommendedName>
        <fullName evidence="3">Mesaconyl-C4 CoA hydratase</fullName>
    </recommendedName>
</protein>
<evidence type="ECO:0000313" key="1">
    <source>
        <dbReference type="EMBL" id="KIK18946.1"/>
    </source>
</evidence>
<dbReference type="OrthoDB" id="3257538at2759"/>
<dbReference type="PANTHER" id="PTHR28152">
    <property type="entry name" value="HYDROXYACYL-THIOESTER DEHYDRATASE TYPE 2, MITOCHONDRIAL"/>
    <property type="match status" value="1"/>
</dbReference>
<dbReference type="Gene3D" id="3.10.129.10">
    <property type="entry name" value="Hotdog Thioesterase"/>
    <property type="match status" value="1"/>
</dbReference>
<gene>
    <name evidence="1" type="ORF">PISMIDRAFT_170269</name>
</gene>
<dbReference type="GO" id="GO:0005739">
    <property type="term" value="C:mitochondrion"/>
    <property type="evidence" value="ECO:0007669"/>
    <property type="project" value="TreeGrafter"/>
</dbReference>
<reference evidence="2" key="2">
    <citation type="submission" date="2015-01" db="EMBL/GenBank/DDBJ databases">
        <title>Evolutionary Origins and Diversification of the Mycorrhizal Mutualists.</title>
        <authorList>
            <consortium name="DOE Joint Genome Institute"/>
            <consortium name="Mycorrhizal Genomics Consortium"/>
            <person name="Kohler A."/>
            <person name="Kuo A."/>
            <person name="Nagy L.G."/>
            <person name="Floudas D."/>
            <person name="Copeland A."/>
            <person name="Barry K.W."/>
            <person name="Cichocki N."/>
            <person name="Veneault-Fourrey C."/>
            <person name="LaButti K."/>
            <person name="Lindquist E.A."/>
            <person name="Lipzen A."/>
            <person name="Lundell T."/>
            <person name="Morin E."/>
            <person name="Murat C."/>
            <person name="Riley R."/>
            <person name="Ohm R."/>
            <person name="Sun H."/>
            <person name="Tunlid A."/>
            <person name="Henrissat B."/>
            <person name="Grigoriev I.V."/>
            <person name="Hibbett D.S."/>
            <person name="Martin F."/>
        </authorList>
    </citation>
    <scope>NUCLEOTIDE SEQUENCE [LARGE SCALE GENOMIC DNA]</scope>
    <source>
        <strain evidence="2">441</strain>
    </source>
</reference>
<dbReference type="AlphaFoldDB" id="A0A0C9YQS9"/>
<dbReference type="InterPro" id="IPR052741">
    <property type="entry name" value="Mitochondrial_HTD2"/>
</dbReference>
<dbReference type="Proteomes" id="UP000054018">
    <property type="component" value="Unassembled WGS sequence"/>
</dbReference>
<reference evidence="1 2" key="1">
    <citation type="submission" date="2014-04" db="EMBL/GenBank/DDBJ databases">
        <authorList>
            <consortium name="DOE Joint Genome Institute"/>
            <person name="Kuo A."/>
            <person name="Kohler A."/>
            <person name="Costa M.D."/>
            <person name="Nagy L.G."/>
            <person name="Floudas D."/>
            <person name="Copeland A."/>
            <person name="Barry K.W."/>
            <person name="Cichocki N."/>
            <person name="Veneault-Fourrey C."/>
            <person name="LaButti K."/>
            <person name="Lindquist E.A."/>
            <person name="Lipzen A."/>
            <person name="Lundell T."/>
            <person name="Morin E."/>
            <person name="Murat C."/>
            <person name="Sun H."/>
            <person name="Tunlid A."/>
            <person name="Henrissat B."/>
            <person name="Grigoriev I.V."/>
            <person name="Hibbett D.S."/>
            <person name="Martin F."/>
            <person name="Nordberg H.P."/>
            <person name="Cantor M.N."/>
            <person name="Hua S.X."/>
        </authorList>
    </citation>
    <scope>NUCLEOTIDE SEQUENCE [LARGE SCALE GENOMIC DNA]</scope>
    <source>
        <strain evidence="1 2">441</strain>
    </source>
</reference>
<dbReference type="GO" id="GO:0019171">
    <property type="term" value="F:(3R)-hydroxyacyl-[acyl-carrier-protein] dehydratase activity"/>
    <property type="evidence" value="ECO:0007669"/>
    <property type="project" value="TreeGrafter"/>
</dbReference>
<dbReference type="SUPFAM" id="SSF54637">
    <property type="entry name" value="Thioesterase/thiol ester dehydrase-isomerase"/>
    <property type="match status" value="1"/>
</dbReference>
<evidence type="ECO:0000313" key="2">
    <source>
        <dbReference type="Proteomes" id="UP000054018"/>
    </source>
</evidence>
<name>A0A0C9YQS9_9AGAM</name>
<dbReference type="STRING" id="765257.A0A0C9YQS9"/>
<dbReference type="HOGENOM" id="CLU_028690_0_0_1"/>
<proteinExistence type="predicted"/>
<organism evidence="1 2">
    <name type="scientific">Pisolithus microcarpus 441</name>
    <dbReference type="NCBI Taxonomy" id="765257"/>
    <lineage>
        <taxon>Eukaryota</taxon>
        <taxon>Fungi</taxon>
        <taxon>Dikarya</taxon>
        <taxon>Basidiomycota</taxon>
        <taxon>Agaricomycotina</taxon>
        <taxon>Agaricomycetes</taxon>
        <taxon>Agaricomycetidae</taxon>
        <taxon>Boletales</taxon>
        <taxon>Sclerodermatineae</taxon>
        <taxon>Pisolithaceae</taxon>
        <taxon>Pisolithus</taxon>
    </lineage>
</organism>
<dbReference type="PANTHER" id="PTHR28152:SF1">
    <property type="entry name" value="HYDROXYACYL-THIOESTER DEHYDRATASE TYPE 2, MITOCHONDRIAL"/>
    <property type="match status" value="1"/>
</dbReference>
<dbReference type="InterPro" id="IPR029069">
    <property type="entry name" value="HotDog_dom_sf"/>
</dbReference>